<sequence>MSHKTAEEKYLSFINPNAAIDNKIEKWSDDDHNLYKIRLTYSLRCLKFLLHQGLSFRGHDESEESSNRGNFIEILKFLAVNSEEVNKYVLNNAPGNCTLTCPKIQKQIIQCCAIETRKKIIEELREEPFAILADESSDISHKEQLALCLHYVDALGRPCEHFIGVVHVDDTSSLSLKDAIEALLVSHGLTLTRIHGQGYDGASNMRGDIKGLKTLIMQESPSAYYIH</sequence>
<accession>A0A3L6E383</accession>
<dbReference type="AlphaFoldDB" id="A0A3L6E383"/>
<organism evidence="2 3">
    <name type="scientific">Zea mays</name>
    <name type="common">Maize</name>
    <dbReference type="NCBI Taxonomy" id="4577"/>
    <lineage>
        <taxon>Eukaryota</taxon>
        <taxon>Viridiplantae</taxon>
        <taxon>Streptophyta</taxon>
        <taxon>Embryophyta</taxon>
        <taxon>Tracheophyta</taxon>
        <taxon>Spermatophyta</taxon>
        <taxon>Magnoliopsida</taxon>
        <taxon>Liliopsida</taxon>
        <taxon>Poales</taxon>
        <taxon>Poaceae</taxon>
        <taxon>PACMAD clade</taxon>
        <taxon>Panicoideae</taxon>
        <taxon>Andropogonodae</taxon>
        <taxon>Andropogoneae</taxon>
        <taxon>Tripsacinae</taxon>
        <taxon>Zea</taxon>
    </lineage>
</organism>
<name>A0A3L6E383_MAIZE</name>
<reference evidence="2 3" key="1">
    <citation type="journal article" date="2018" name="Nat. Genet.">
        <title>Extensive intraspecific gene order and gene structural variations between Mo17 and other maize genomes.</title>
        <authorList>
            <person name="Sun S."/>
            <person name="Zhou Y."/>
            <person name="Chen J."/>
            <person name="Shi J."/>
            <person name="Zhao H."/>
            <person name="Zhao H."/>
            <person name="Song W."/>
            <person name="Zhang M."/>
            <person name="Cui Y."/>
            <person name="Dong X."/>
            <person name="Liu H."/>
            <person name="Ma X."/>
            <person name="Jiao Y."/>
            <person name="Wang B."/>
            <person name="Wei X."/>
            <person name="Stein J.C."/>
            <person name="Glaubitz J.C."/>
            <person name="Lu F."/>
            <person name="Yu G."/>
            <person name="Liang C."/>
            <person name="Fengler K."/>
            <person name="Li B."/>
            <person name="Rafalski A."/>
            <person name="Schnable P.S."/>
            <person name="Ware D.H."/>
            <person name="Buckler E.S."/>
            <person name="Lai J."/>
        </authorList>
    </citation>
    <scope>NUCLEOTIDE SEQUENCE [LARGE SCALE GENOMIC DNA]</scope>
    <source>
        <strain evidence="3">cv. Missouri 17</strain>
        <tissue evidence="2">Seedling</tissue>
    </source>
</reference>
<dbReference type="PANTHER" id="PTHR45749">
    <property type="match status" value="1"/>
</dbReference>
<comment type="caution">
    <text evidence="2">The sequence shown here is derived from an EMBL/GenBank/DDBJ whole genome shotgun (WGS) entry which is preliminary data.</text>
</comment>
<proteinExistence type="predicted"/>
<dbReference type="EMBL" id="NCVQ01000008">
    <property type="protein sequence ID" value="PWZ15310.1"/>
    <property type="molecule type" value="Genomic_DNA"/>
</dbReference>
<dbReference type="Proteomes" id="UP000251960">
    <property type="component" value="Chromosome 7"/>
</dbReference>
<gene>
    <name evidence="2" type="primary">ZMYM1_14</name>
    <name evidence="2" type="ORF">Zm00014a_001277</name>
</gene>
<evidence type="ECO:0000313" key="3">
    <source>
        <dbReference type="Proteomes" id="UP000251960"/>
    </source>
</evidence>
<protein>
    <submittedName>
        <fullName evidence="2">Zinc finger MYM-type protein 1</fullName>
    </submittedName>
</protein>
<dbReference type="Pfam" id="PF14291">
    <property type="entry name" value="DUF4371"/>
    <property type="match status" value="1"/>
</dbReference>
<dbReference type="InterPro" id="IPR025398">
    <property type="entry name" value="DUF4371"/>
</dbReference>
<evidence type="ECO:0000313" key="2">
    <source>
        <dbReference type="EMBL" id="PWZ15310.1"/>
    </source>
</evidence>
<feature type="domain" description="DUF4371" evidence="1">
    <location>
        <begin position="3"/>
        <end position="211"/>
    </location>
</feature>
<dbReference type="PANTHER" id="PTHR45749:SF36">
    <property type="entry name" value="ZINC FINGER MYM-TYPE PROTEIN 1-LIKE"/>
    <property type="match status" value="1"/>
</dbReference>
<evidence type="ECO:0000259" key="1">
    <source>
        <dbReference type="Pfam" id="PF14291"/>
    </source>
</evidence>